<name>A0ABV9W4J4_9ACTN</name>
<organism evidence="2 3">
    <name type="scientific">Dactylosporangium cerinum</name>
    <dbReference type="NCBI Taxonomy" id="1434730"/>
    <lineage>
        <taxon>Bacteria</taxon>
        <taxon>Bacillati</taxon>
        <taxon>Actinomycetota</taxon>
        <taxon>Actinomycetes</taxon>
        <taxon>Micromonosporales</taxon>
        <taxon>Micromonosporaceae</taxon>
        <taxon>Dactylosporangium</taxon>
    </lineage>
</organism>
<dbReference type="RefSeq" id="WP_380122648.1">
    <property type="nucleotide sequence ID" value="NZ_JBHSIU010000053.1"/>
</dbReference>
<dbReference type="PANTHER" id="PTHR34293:SF1">
    <property type="entry name" value="HTH-TYPE TRANSCRIPTIONAL REGULATOR TRMBL2"/>
    <property type="match status" value="1"/>
</dbReference>
<feature type="domain" description="HTH luxR-type" evidence="1">
    <location>
        <begin position="258"/>
        <end position="323"/>
    </location>
</feature>
<evidence type="ECO:0000259" key="1">
    <source>
        <dbReference type="PROSITE" id="PS50043"/>
    </source>
</evidence>
<evidence type="ECO:0000313" key="2">
    <source>
        <dbReference type="EMBL" id="MFC5003570.1"/>
    </source>
</evidence>
<dbReference type="EMBL" id="JBHSIU010000053">
    <property type="protein sequence ID" value="MFC5003570.1"/>
    <property type="molecule type" value="Genomic_DNA"/>
</dbReference>
<dbReference type="InterPro" id="IPR036388">
    <property type="entry name" value="WH-like_DNA-bd_sf"/>
</dbReference>
<gene>
    <name evidence="2" type="ORF">ACFPIJ_37830</name>
</gene>
<dbReference type="PANTHER" id="PTHR34293">
    <property type="entry name" value="HTH-TYPE TRANSCRIPTIONAL REGULATOR TRMBL2"/>
    <property type="match status" value="1"/>
</dbReference>
<accession>A0ABV9W4J4</accession>
<keyword evidence="3" id="KW-1185">Reference proteome</keyword>
<proteinExistence type="predicted"/>
<dbReference type="Proteomes" id="UP001595912">
    <property type="component" value="Unassembled WGS sequence"/>
</dbReference>
<dbReference type="InterPro" id="IPR000792">
    <property type="entry name" value="Tscrpt_reg_LuxR_C"/>
</dbReference>
<comment type="caution">
    <text evidence="2">The sequence shown here is derived from an EMBL/GenBank/DDBJ whole genome shotgun (WGS) entry which is preliminary data.</text>
</comment>
<dbReference type="SUPFAM" id="SSF46894">
    <property type="entry name" value="C-terminal effector domain of the bipartite response regulators"/>
    <property type="match status" value="1"/>
</dbReference>
<sequence length="325" mass="34549">MLEVLGLGATAETVYRAMLQQPGLGVAPLADALGVTAGEVRAALDELFELSLLRESVEHEGQLRAVNPGVGLQALLARQQAELERKQLLIAQSQTSVATLMAQYAERPVAALDAERLVGLDAVQARLEELAQGIRMEALSLLPGAALPAPGLAAAHRNNTDLLARGITIRTVMQDSARNDRPTLAYAQSLTDAGAEVRTAPVLPPRMLIADRRVAIVPIDPEDTGAGVVQLTGSGVVASLVTLFEQVWSTAVPLGASRARDRKGVTAQEAELLKLLSQGHTDESAAKRLGLSERSARRMMADLMERLGARSRFEAGLLAAREGWL</sequence>
<evidence type="ECO:0000313" key="3">
    <source>
        <dbReference type="Proteomes" id="UP001595912"/>
    </source>
</evidence>
<dbReference type="PROSITE" id="PS50043">
    <property type="entry name" value="HTH_LUXR_2"/>
    <property type="match status" value="1"/>
</dbReference>
<reference evidence="3" key="1">
    <citation type="journal article" date="2019" name="Int. J. Syst. Evol. Microbiol.">
        <title>The Global Catalogue of Microorganisms (GCM) 10K type strain sequencing project: providing services to taxonomists for standard genome sequencing and annotation.</title>
        <authorList>
            <consortium name="The Broad Institute Genomics Platform"/>
            <consortium name="The Broad Institute Genome Sequencing Center for Infectious Disease"/>
            <person name="Wu L."/>
            <person name="Ma J."/>
        </authorList>
    </citation>
    <scope>NUCLEOTIDE SEQUENCE [LARGE SCALE GENOMIC DNA]</scope>
    <source>
        <strain evidence="3">CGMCC 4.7152</strain>
    </source>
</reference>
<protein>
    <submittedName>
        <fullName evidence="2">LuxR C-terminal-related transcriptional regulator</fullName>
    </submittedName>
</protein>
<dbReference type="InterPro" id="IPR016032">
    <property type="entry name" value="Sig_transdc_resp-reg_C-effctor"/>
</dbReference>
<dbReference type="Pfam" id="PF00196">
    <property type="entry name" value="GerE"/>
    <property type="match status" value="1"/>
</dbReference>
<dbReference type="SMART" id="SM00421">
    <property type="entry name" value="HTH_LUXR"/>
    <property type="match status" value="1"/>
</dbReference>
<dbReference type="InterPro" id="IPR051797">
    <property type="entry name" value="TrmB-like"/>
</dbReference>
<dbReference type="Gene3D" id="1.10.10.10">
    <property type="entry name" value="Winged helix-like DNA-binding domain superfamily/Winged helix DNA-binding domain"/>
    <property type="match status" value="2"/>
</dbReference>